<dbReference type="RefSeq" id="XP_041288230.1">
    <property type="nucleotide sequence ID" value="XM_041430115.1"/>
</dbReference>
<organism evidence="2 3">
    <name type="scientific">Suillus discolor</name>
    <dbReference type="NCBI Taxonomy" id="1912936"/>
    <lineage>
        <taxon>Eukaryota</taxon>
        <taxon>Fungi</taxon>
        <taxon>Dikarya</taxon>
        <taxon>Basidiomycota</taxon>
        <taxon>Agaricomycotina</taxon>
        <taxon>Agaricomycetes</taxon>
        <taxon>Agaricomycetidae</taxon>
        <taxon>Boletales</taxon>
        <taxon>Suillineae</taxon>
        <taxon>Suillaceae</taxon>
        <taxon>Suillus</taxon>
    </lineage>
</organism>
<dbReference type="GeneID" id="64692374"/>
<name>A0A9P7JPD3_9AGAM</name>
<dbReference type="OrthoDB" id="2689385at2759"/>
<evidence type="ECO:0000313" key="3">
    <source>
        <dbReference type="Proteomes" id="UP000823399"/>
    </source>
</evidence>
<dbReference type="EMBL" id="JABBWM010000069">
    <property type="protein sequence ID" value="KAG2096507.1"/>
    <property type="molecule type" value="Genomic_DNA"/>
</dbReference>
<protein>
    <submittedName>
        <fullName evidence="2">Uncharacterized protein</fullName>
    </submittedName>
</protein>
<evidence type="ECO:0000313" key="2">
    <source>
        <dbReference type="EMBL" id="KAG2096510.1"/>
    </source>
</evidence>
<accession>A0A9P7JPD3</accession>
<keyword evidence="3" id="KW-1185">Reference proteome</keyword>
<feature type="non-terminal residue" evidence="2">
    <location>
        <position position="1"/>
    </location>
</feature>
<dbReference type="AlphaFoldDB" id="A0A9P7JPD3"/>
<sequence length="57" mass="6427">RSFQEISANDNELAGGLMESLRKYAKLVPNQLHARSQGCMVYSVPLIIFMDDVSRNI</sequence>
<comment type="caution">
    <text evidence="2">The sequence shown here is derived from an EMBL/GenBank/DDBJ whole genome shotgun (WGS) entry which is preliminary data.</text>
</comment>
<dbReference type="EMBL" id="JABBWM010000069">
    <property type="protein sequence ID" value="KAG2096510.1"/>
    <property type="molecule type" value="Genomic_DNA"/>
</dbReference>
<dbReference type="Proteomes" id="UP000823399">
    <property type="component" value="Unassembled WGS sequence"/>
</dbReference>
<feature type="non-terminal residue" evidence="2">
    <location>
        <position position="57"/>
    </location>
</feature>
<evidence type="ECO:0000313" key="1">
    <source>
        <dbReference type="EMBL" id="KAG2096507.1"/>
    </source>
</evidence>
<gene>
    <name evidence="1" type="ORF">F5147DRAFT_533422</name>
    <name evidence="2" type="ORF">F5147DRAFT_541411</name>
</gene>
<proteinExistence type="predicted"/>
<reference evidence="2" key="1">
    <citation type="journal article" date="2020" name="New Phytol.">
        <title>Comparative genomics reveals dynamic genome evolution in host specialist ectomycorrhizal fungi.</title>
        <authorList>
            <person name="Lofgren L.A."/>
            <person name="Nguyen N.H."/>
            <person name="Vilgalys R."/>
            <person name="Ruytinx J."/>
            <person name="Liao H.L."/>
            <person name="Branco S."/>
            <person name="Kuo A."/>
            <person name="LaButti K."/>
            <person name="Lipzen A."/>
            <person name="Andreopoulos W."/>
            <person name="Pangilinan J."/>
            <person name="Riley R."/>
            <person name="Hundley H."/>
            <person name="Na H."/>
            <person name="Barry K."/>
            <person name="Grigoriev I.V."/>
            <person name="Stajich J.E."/>
            <person name="Kennedy P.G."/>
        </authorList>
    </citation>
    <scope>NUCLEOTIDE SEQUENCE</scope>
    <source>
        <strain evidence="2">FC423</strain>
    </source>
</reference>